<evidence type="ECO:0000313" key="3">
    <source>
        <dbReference type="Proteomes" id="UP000298284"/>
    </source>
</evidence>
<comment type="caution">
    <text evidence="2">The sequence shown here is derived from an EMBL/GenBank/DDBJ whole genome shotgun (WGS) entry which is preliminary data.</text>
</comment>
<name>A0A4Z0MDE2_9BACT</name>
<feature type="signal peptide" evidence="1">
    <location>
        <begin position="1"/>
        <end position="22"/>
    </location>
</feature>
<dbReference type="Proteomes" id="UP000298284">
    <property type="component" value="Unassembled WGS sequence"/>
</dbReference>
<dbReference type="RefSeq" id="WP_135532940.1">
    <property type="nucleotide sequence ID" value="NZ_SRKZ01000009.1"/>
</dbReference>
<reference evidence="2 3" key="1">
    <citation type="submission" date="2019-04" db="EMBL/GenBank/DDBJ databases">
        <authorList>
            <person name="Feng G."/>
            <person name="Zhang J."/>
            <person name="Zhu H."/>
        </authorList>
    </citation>
    <scope>NUCLEOTIDE SEQUENCE [LARGE SCALE GENOMIC DNA]</scope>
    <source>
        <strain evidence="2 3">JCM 19491</strain>
    </source>
</reference>
<evidence type="ECO:0000256" key="1">
    <source>
        <dbReference type="SAM" id="SignalP"/>
    </source>
</evidence>
<evidence type="ECO:0000313" key="2">
    <source>
        <dbReference type="EMBL" id="TGD77348.1"/>
    </source>
</evidence>
<sequence length="105" mass="11280">MRVAWAGAGLVLLLSSGLTPHGALSPSVAVDPNAVRTVAARPMDKSLLVYLAADDYRQIAVSLTRKFGEKFRARRDHLPAVARAPDELICPVKPGRIKHKSANLA</sequence>
<dbReference type="EMBL" id="SRKZ01000009">
    <property type="protein sequence ID" value="TGD77348.1"/>
    <property type="molecule type" value="Genomic_DNA"/>
</dbReference>
<protein>
    <submittedName>
        <fullName evidence="2">Uncharacterized protein</fullName>
    </submittedName>
</protein>
<feature type="chain" id="PRO_5021192999" evidence="1">
    <location>
        <begin position="23"/>
        <end position="105"/>
    </location>
</feature>
<keyword evidence="3" id="KW-1185">Reference proteome</keyword>
<keyword evidence="1" id="KW-0732">Signal</keyword>
<gene>
    <name evidence="2" type="ORF">EU557_23590</name>
</gene>
<accession>A0A4Z0MDE2</accession>
<dbReference type="AlphaFoldDB" id="A0A4Z0MDE2"/>
<organism evidence="2 3">
    <name type="scientific">Hymenobacter wooponensis</name>
    <dbReference type="NCBI Taxonomy" id="1525360"/>
    <lineage>
        <taxon>Bacteria</taxon>
        <taxon>Pseudomonadati</taxon>
        <taxon>Bacteroidota</taxon>
        <taxon>Cytophagia</taxon>
        <taxon>Cytophagales</taxon>
        <taxon>Hymenobacteraceae</taxon>
        <taxon>Hymenobacter</taxon>
    </lineage>
</organism>
<dbReference type="OrthoDB" id="885692at2"/>
<proteinExistence type="predicted"/>